<gene>
    <name evidence="10 14" type="primary">xerC</name>
    <name evidence="14" type="ORF">GCM10008932_24550</name>
</gene>
<dbReference type="InterPro" id="IPR044068">
    <property type="entry name" value="CB"/>
</dbReference>
<protein>
    <recommendedName>
        <fullName evidence="10 11">Tyrosine recombinase XerC</fullName>
    </recommendedName>
</protein>
<comment type="caution">
    <text evidence="14">The sequence shown here is derived from an EMBL/GenBank/DDBJ whole genome shotgun (WGS) entry which is preliminary data.</text>
</comment>
<feature type="domain" description="Core-binding (CB)" evidence="13">
    <location>
        <begin position="3"/>
        <end position="89"/>
    </location>
</feature>
<evidence type="ECO:0000256" key="4">
    <source>
        <dbReference type="ARBA" id="ARBA00022618"/>
    </source>
</evidence>
<dbReference type="SUPFAM" id="SSF56349">
    <property type="entry name" value="DNA breaking-rejoining enzymes"/>
    <property type="match status" value="1"/>
</dbReference>
<sequence length="301" mass="34820">MKALDNKWITLFSNYLKNERHYSDHTNLAYKDDLLAFEAFLKETGEDDLLAVSLSDARIYLSYLTDKKYSRSSISRKISSLRAFYQFLLNNEIIRDNPFSYLQVKNRGSRLPTFFYEEEMEALFEAAEGETPLELRNQALLELLYGTGIRVSECQGIQMSDIDFSMGMLLVKGKGNRERYIPFGHYASEAISLYLKEGRDVLMKKYNKTHSYLFVNHHGDQITQNGIQYVLSQLIKKSSLTHNISPHMLRHTFATHLLNNGADIRTVQELLGHKSLASTQIYTHVTTEHLQKDYNAFHPRA</sequence>
<keyword evidence="7 10" id="KW-0238">DNA-binding</keyword>
<dbReference type="InterPro" id="IPR004107">
    <property type="entry name" value="Integrase_SAM-like_N"/>
</dbReference>
<dbReference type="PANTHER" id="PTHR30349">
    <property type="entry name" value="PHAGE INTEGRASE-RELATED"/>
    <property type="match status" value="1"/>
</dbReference>
<comment type="subunit">
    <text evidence="10">Forms a cyclic heterotetrameric complex composed of two molecules of XerC and two molecules of XerD.</text>
</comment>
<dbReference type="InterPro" id="IPR002104">
    <property type="entry name" value="Integrase_catalytic"/>
</dbReference>
<dbReference type="Proteomes" id="UP001501166">
    <property type="component" value="Unassembled WGS sequence"/>
</dbReference>
<keyword evidence="6 10" id="KW-0229">DNA integration</keyword>
<dbReference type="NCBIfam" id="NF040815">
    <property type="entry name" value="recomb_XerA_Arch"/>
    <property type="match status" value="1"/>
</dbReference>
<evidence type="ECO:0000256" key="1">
    <source>
        <dbReference type="ARBA" id="ARBA00004496"/>
    </source>
</evidence>
<feature type="active site" evidence="10">
    <location>
        <position position="174"/>
    </location>
</feature>
<dbReference type="InterPro" id="IPR010998">
    <property type="entry name" value="Integrase_recombinase_N"/>
</dbReference>
<dbReference type="SUPFAM" id="SSF47823">
    <property type="entry name" value="lambda integrase-like, N-terminal domain"/>
    <property type="match status" value="1"/>
</dbReference>
<comment type="function">
    <text evidence="10">Site-specific tyrosine recombinase, which acts by catalyzing the cutting and rejoining of the recombining DNA molecules. The XerC-XerD complex is essential to convert dimers of the bacterial chromosome into monomers to permit their segregation at cell division. It also contributes to the segregational stability of plasmids.</text>
</comment>
<evidence type="ECO:0000256" key="10">
    <source>
        <dbReference type="HAMAP-Rule" id="MF_01808"/>
    </source>
</evidence>
<evidence type="ECO:0000256" key="9">
    <source>
        <dbReference type="ARBA" id="ARBA00023306"/>
    </source>
</evidence>
<dbReference type="InterPro" id="IPR011931">
    <property type="entry name" value="Recomb_XerC"/>
</dbReference>
<name>A0ABN0XTH0_9LACT</name>
<dbReference type="PROSITE" id="PS51898">
    <property type="entry name" value="TYR_RECOMBINASE"/>
    <property type="match status" value="1"/>
</dbReference>
<evidence type="ECO:0000259" key="13">
    <source>
        <dbReference type="PROSITE" id="PS51900"/>
    </source>
</evidence>
<feature type="active site" evidence="10">
    <location>
        <position position="247"/>
    </location>
</feature>
<dbReference type="HAMAP" id="MF_01808">
    <property type="entry name" value="Recomb_XerC_XerD"/>
    <property type="match status" value="1"/>
</dbReference>
<feature type="domain" description="Tyr recombinase" evidence="12">
    <location>
        <begin position="110"/>
        <end position="295"/>
    </location>
</feature>
<reference evidence="14 15" key="1">
    <citation type="journal article" date="2019" name="Int. J. Syst. Evol. Microbiol.">
        <title>The Global Catalogue of Microorganisms (GCM) 10K type strain sequencing project: providing services to taxonomists for standard genome sequencing and annotation.</title>
        <authorList>
            <consortium name="The Broad Institute Genomics Platform"/>
            <consortium name="The Broad Institute Genome Sequencing Center for Infectious Disease"/>
            <person name="Wu L."/>
            <person name="Ma J."/>
        </authorList>
    </citation>
    <scope>NUCLEOTIDE SEQUENCE [LARGE SCALE GENOMIC DNA]</scope>
    <source>
        <strain evidence="14 15">JCM 12662</strain>
    </source>
</reference>
<accession>A0ABN0XTH0</accession>
<evidence type="ECO:0000313" key="14">
    <source>
        <dbReference type="EMBL" id="GAA0372358.1"/>
    </source>
</evidence>
<evidence type="ECO:0000259" key="12">
    <source>
        <dbReference type="PROSITE" id="PS51898"/>
    </source>
</evidence>
<keyword evidence="8 10" id="KW-0233">DNA recombination</keyword>
<dbReference type="Gene3D" id="1.10.443.10">
    <property type="entry name" value="Intergrase catalytic core"/>
    <property type="match status" value="1"/>
</dbReference>
<comment type="similarity">
    <text evidence="2 10">Belongs to the 'phage' integrase family. XerC subfamily.</text>
</comment>
<dbReference type="Pfam" id="PF00589">
    <property type="entry name" value="Phage_integrase"/>
    <property type="match status" value="1"/>
</dbReference>
<dbReference type="EMBL" id="BAAACW010000167">
    <property type="protein sequence ID" value="GAA0372358.1"/>
    <property type="molecule type" value="Genomic_DNA"/>
</dbReference>
<evidence type="ECO:0000256" key="7">
    <source>
        <dbReference type="ARBA" id="ARBA00023125"/>
    </source>
</evidence>
<dbReference type="PANTHER" id="PTHR30349:SF77">
    <property type="entry name" value="TYROSINE RECOMBINASE XERC"/>
    <property type="match status" value="1"/>
</dbReference>
<dbReference type="NCBIfam" id="TIGR02224">
    <property type="entry name" value="recomb_XerC"/>
    <property type="match status" value="1"/>
</dbReference>
<dbReference type="InterPro" id="IPR050090">
    <property type="entry name" value="Tyrosine_recombinase_XerCD"/>
</dbReference>
<keyword evidence="15" id="KW-1185">Reference proteome</keyword>
<dbReference type="Gene3D" id="1.10.150.130">
    <property type="match status" value="1"/>
</dbReference>
<evidence type="ECO:0000256" key="8">
    <source>
        <dbReference type="ARBA" id="ARBA00023172"/>
    </source>
</evidence>
<evidence type="ECO:0000256" key="2">
    <source>
        <dbReference type="ARBA" id="ARBA00006657"/>
    </source>
</evidence>
<organism evidence="14 15">
    <name type="scientific">Alkalibacterium iburiense</name>
    <dbReference type="NCBI Taxonomy" id="290589"/>
    <lineage>
        <taxon>Bacteria</taxon>
        <taxon>Bacillati</taxon>
        <taxon>Bacillota</taxon>
        <taxon>Bacilli</taxon>
        <taxon>Lactobacillales</taxon>
        <taxon>Carnobacteriaceae</taxon>
        <taxon>Alkalibacterium</taxon>
    </lineage>
</organism>
<dbReference type="Pfam" id="PF02899">
    <property type="entry name" value="Phage_int_SAM_1"/>
    <property type="match status" value="1"/>
</dbReference>
<keyword evidence="3 10" id="KW-0963">Cytoplasm</keyword>
<evidence type="ECO:0000256" key="6">
    <source>
        <dbReference type="ARBA" id="ARBA00022908"/>
    </source>
</evidence>
<dbReference type="PROSITE" id="PS51900">
    <property type="entry name" value="CB"/>
    <property type="match status" value="1"/>
</dbReference>
<dbReference type="NCBIfam" id="NF001399">
    <property type="entry name" value="PRK00283.1"/>
    <property type="match status" value="1"/>
</dbReference>
<dbReference type="CDD" id="cd00798">
    <property type="entry name" value="INT_XerDC_C"/>
    <property type="match status" value="1"/>
</dbReference>
<feature type="active site" evidence="10">
    <location>
        <position position="150"/>
    </location>
</feature>
<feature type="active site" evidence="10">
    <location>
        <position position="273"/>
    </location>
</feature>
<evidence type="ECO:0000313" key="15">
    <source>
        <dbReference type="Proteomes" id="UP001501166"/>
    </source>
</evidence>
<proteinExistence type="inferred from homology"/>
<keyword evidence="5 10" id="KW-0159">Chromosome partition</keyword>
<comment type="subcellular location">
    <subcellularLocation>
        <location evidence="1 10">Cytoplasm</location>
    </subcellularLocation>
</comment>
<feature type="active site" description="O-(3'-phospho-DNA)-tyrosine intermediate" evidence="10">
    <location>
        <position position="282"/>
    </location>
</feature>
<feature type="active site" evidence="10">
    <location>
        <position position="250"/>
    </location>
</feature>
<dbReference type="InterPro" id="IPR011010">
    <property type="entry name" value="DNA_brk_join_enz"/>
</dbReference>
<evidence type="ECO:0000256" key="3">
    <source>
        <dbReference type="ARBA" id="ARBA00022490"/>
    </source>
</evidence>
<evidence type="ECO:0000256" key="5">
    <source>
        <dbReference type="ARBA" id="ARBA00022829"/>
    </source>
</evidence>
<keyword evidence="9 10" id="KW-0131">Cell cycle</keyword>
<dbReference type="InterPro" id="IPR023009">
    <property type="entry name" value="Tyrosine_recombinase_XerC/XerD"/>
</dbReference>
<dbReference type="InterPro" id="IPR013762">
    <property type="entry name" value="Integrase-like_cat_sf"/>
</dbReference>
<evidence type="ECO:0000256" key="11">
    <source>
        <dbReference type="NCBIfam" id="TIGR02224"/>
    </source>
</evidence>
<keyword evidence="4 10" id="KW-0132">Cell division</keyword>